<feature type="compositionally biased region" description="Low complexity" evidence="2">
    <location>
        <begin position="294"/>
        <end position="307"/>
    </location>
</feature>
<accession>A0ABR3WAJ8</accession>
<feature type="compositionally biased region" description="Acidic residues" evidence="2">
    <location>
        <begin position="423"/>
        <end position="433"/>
    </location>
</feature>
<feature type="compositionally biased region" description="Polar residues" evidence="2">
    <location>
        <begin position="452"/>
        <end position="464"/>
    </location>
</feature>
<keyword evidence="4" id="KW-1185">Reference proteome</keyword>
<comment type="caution">
    <text evidence="3">The sequence shown here is derived from an EMBL/GenBank/DDBJ whole genome shotgun (WGS) entry which is preliminary data.</text>
</comment>
<reference evidence="3 4" key="1">
    <citation type="journal article" date="2024" name="IMA Fungus">
        <title>IMA Genome - F19 : A genome assembly and annotation guide to empower mycologists, including annotated draft genome sequences of Ceratocystis pirilliformis, Diaporthe australafricana, Fusarium ophioides, Paecilomyces lecythidis, and Sporothrix stenoceras.</title>
        <authorList>
            <person name="Aylward J."/>
            <person name="Wilson A.M."/>
            <person name="Visagie C.M."/>
            <person name="Spraker J."/>
            <person name="Barnes I."/>
            <person name="Buitendag C."/>
            <person name="Ceriani C."/>
            <person name="Del Mar Angel L."/>
            <person name="du Plessis D."/>
            <person name="Fuchs T."/>
            <person name="Gasser K."/>
            <person name="Kramer D."/>
            <person name="Li W."/>
            <person name="Munsamy K."/>
            <person name="Piso A."/>
            <person name="Price J.L."/>
            <person name="Sonnekus B."/>
            <person name="Thomas C."/>
            <person name="van der Nest A."/>
            <person name="van Dijk A."/>
            <person name="van Heerden A."/>
            <person name="van Vuuren N."/>
            <person name="Yilmaz N."/>
            <person name="Duong T.A."/>
            <person name="van der Merwe N.A."/>
            <person name="Wingfield M.J."/>
            <person name="Wingfield B.D."/>
        </authorList>
    </citation>
    <scope>NUCLEOTIDE SEQUENCE [LARGE SCALE GENOMIC DNA]</scope>
    <source>
        <strain evidence="3 4">CMW 18300</strain>
    </source>
</reference>
<evidence type="ECO:0008006" key="5">
    <source>
        <dbReference type="Google" id="ProtNLM"/>
    </source>
</evidence>
<evidence type="ECO:0000256" key="2">
    <source>
        <dbReference type="SAM" id="MobiDB-lite"/>
    </source>
</evidence>
<feature type="compositionally biased region" description="Pro residues" evidence="2">
    <location>
        <begin position="46"/>
        <end position="62"/>
    </location>
</feature>
<dbReference type="InterPro" id="IPR015267">
    <property type="entry name" value="PPP4R2"/>
</dbReference>
<feature type="compositionally biased region" description="Basic and acidic residues" evidence="2">
    <location>
        <begin position="646"/>
        <end position="660"/>
    </location>
</feature>
<dbReference type="Proteomes" id="UP001583177">
    <property type="component" value="Unassembled WGS sequence"/>
</dbReference>
<name>A0ABR3WAJ8_9PEZI</name>
<feature type="compositionally biased region" description="Basic and acidic residues" evidence="2">
    <location>
        <begin position="469"/>
        <end position="483"/>
    </location>
</feature>
<feature type="region of interest" description="Disordered" evidence="2">
    <location>
        <begin position="204"/>
        <end position="245"/>
    </location>
</feature>
<evidence type="ECO:0000256" key="1">
    <source>
        <dbReference type="ARBA" id="ARBA00009207"/>
    </source>
</evidence>
<organism evidence="3 4">
    <name type="scientific">Diaporthe australafricana</name>
    <dbReference type="NCBI Taxonomy" id="127596"/>
    <lineage>
        <taxon>Eukaryota</taxon>
        <taxon>Fungi</taxon>
        <taxon>Dikarya</taxon>
        <taxon>Ascomycota</taxon>
        <taxon>Pezizomycotina</taxon>
        <taxon>Sordariomycetes</taxon>
        <taxon>Sordariomycetidae</taxon>
        <taxon>Diaporthales</taxon>
        <taxon>Diaporthaceae</taxon>
        <taxon>Diaporthe</taxon>
    </lineage>
</organism>
<feature type="compositionally biased region" description="Polar residues" evidence="2">
    <location>
        <begin position="218"/>
        <end position="239"/>
    </location>
</feature>
<feature type="compositionally biased region" description="Low complexity" evidence="2">
    <location>
        <begin position="374"/>
        <end position="408"/>
    </location>
</feature>
<feature type="compositionally biased region" description="Pro residues" evidence="2">
    <location>
        <begin position="102"/>
        <end position="114"/>
    </location>
</feature>
<feature type="region of interest" description="Disordered" evidence="2">
    <location>
        <begin position="44"/>
        <end position="125"/>
    </location>
</feature>
<comment type="similarity">
    <text evidence="1">Belongs to the PPP4R2 family.</text>
</comment>
<feature type="compositionally biased region" description="Basic and acidic residues" evidence="2">
    <location>
        <begin position="602"/>
        <end position="617"/>
    </location>
</feature>
<evidence type="ECO:0000313" key="4">
    <source>
        <dbReference type="Proteomes" id="UP001583177"/>
    </source>
</evidence>
<proteinExistence type="inferred from homology"/>
<dbReference type="PANTHER" id="PTHR16487">
    <property type="entry name" value="PPP4R2-RELATED PROTEIN"/>
    <property type="match status" value="1"/>
</dbReference>
<dbReference type="Pfam" id="PF09184">
    <property type="entry name" value="PPP4R2"/>
    <property type="match status" value="1"/>
</dbReference>
<feature type="compositionally biased region" description="Acidic residues" evidence="2">
    <location>
        <begin position="618"/>
        <end position="629"/>
    </location>
</feature>
<gene>
    <name evidence="3" type="ORF">Daus18300_010342</name>
</gene>
<feature type="region of interest" description="Disordered" evidence="2">
    <location>
        <begin position="258"/>
        <end position="329"/>
    </location>
</feature>
<feature type="region of interest" description="Disordered" evidence="2">
    <location>
        <begin position="357"/>
        <end position="667"/>
    </location>
</feature>
<feature type="compositionally biased region" description="Low complexity" evidence="2">
    <location>
        <begin position="81"/>
        <end position="92"/>
    </location>
</feature>
<dbReference type="EMBL" id="JAWRVE010000113">
    <property type="protein sequence ID" value="KAL1857477.1"/>
    <property type="molecule type" value="Genomic_DNA"/>
</dbReference>
<feature type="compositionally biased region" description="Low complexity" evidence="2">
    <location>
        <begin position="115"/>
        <end position="125"/>
    </location>
</feature>
<protein>
    <recommendedName>
        <fullName evidence="5">Protein phosphatase 4 core regulatory subunit R2</fullName>
    </recommendedName>
</protein>
<evidence type="ECO:0000313" key="3">
    <source>
        <dbReference type="EMBL" id="KAL1857477.1"/>
    </source>
</evidence>
<sequence length="667" mass="67979">MEIETDDETLRTLAAGSSIDYSTWPLLLSTILSRLDKIANNDFPIPRIPEPASPVAPSPPEPRFLAPLPSSDALEPPPSSAPNEASSSADSSQETNKENAAPTPPTSAPAPTPAPAATAASTSAPEPGTLPLQIVAMIAEINGVLNESFHTYPPHTIQRLAELVLQPRQHYKSLPSYLHAVDRVVHVTSGNNCYPLPPAIPDMSTMSLGGPNGAMDQGQPQENGSDSSMARVSTSNGNAIGSDEALGGALLTPIPWLQRRSSGNRDGDGGSESGESSTLGSDGGPSPLAANQGSSTSQRSSSQSSRQFETRTESTETIDGPNGVGRIETVSISVNGIPPMGSAAQQRVITQGELIRQEQRAGVVPVSQLQRSGPVVVTSSSDAPTTASAEDGPSAAADDAAGADNDTAMGEGEPSNKDTNSENPDEEMPDEEEAPHARGPDIIGAADMGPQGPTSSTFSLSTGGNMEVRGIDVEAAVGRKHEAPAAAVADETPDSSDDGVIMTPASSEDGGAGQGEAKAEQAAGKGEDAENGAGGAEEIDTTPSSATLSARVSPTPSSKRGADDDDETEPASSSKRLKGDASTGGEDPEAEAVEVGGAGQASEEKGEKPADKDRPSDEKDEGGGEEGEPDAAALSSPVQPAADETAAEKKEAEKQESKDETSEDPAA</sequence>
<feature type="compositionally biased region" description="Polar residues" evidence="2">
    <location>
        <begin position="541"/>
        <end position="558"/>
    </location>
</feature>
<dbReference type="PANTHER" id="PTHR16487:SF0">
    <property type="entry name" value="PROTEIN PHOSPHATASE 4 REGULATORY SUBUNIT 2-RELATED"/>
    <property type="match status" value="1"/>
</dbReference>